<reference evidence="3" key="1">
    <citation type="submission" date="2020-02" db="EMBL/GenBank/DDBJ databases">
        <authorList>
            <person name="Meier V. D."/>
        </authorList>
    </citation>
    <scope>NUCLEOTIDE SEQUENCE</scope>
    <source>
        <strain evidence="3">AVDCRST_MAG49</strain>
    </source>
</reference>
<feature type="region of interest" description="Disordered" evidence="1">
    <location>
        <begin position="171"/>
        <end position="237"/>
    </location>
</feature>
<dbReference type="EMBL" id="CADCWG010000183">
    <property type="protein sequence ID" value="CAA9563134.1"/>
    <property type="molecule type" value="Genomic_DNA"/>
</dbReference>
<feature type="signal peptide" evidence="2">
    <location>
        <begin position="1"/>
        <end position="20"/>
    </location>
</feature>
<feature type="compositionally biased region" description="Low complexity" evidence="1">
    <location>
        <begin position="186"/>
        <end position="199"/>
    </location>
</feature>
<evidence type="ECO:0000256" key="1">
    <source>
        <dbReference type="SAM" id="MobiDB-lite"/>
    </source>
</evidence>
<sequence>MKRVLILVVLLIGVRVGAAAPLVAQSEVPTGPHASGDGWAFTVLAALVGPEFGEPLNWGPNEDGRDFLLVTMRVTNTTDDDDFIKSDRFGIVSGGGLVDADDGLSKRPDELGIPAMGDAIGDQVGGGATKDYILGWRVDGDLDEYILDFGLGEASRLDLAPWIAQDIDPVELIPDPADRPTPPPTATLASTSTRAPTSAGADENRGTPDDGERSAGAGTPDGLTLDADYPADSQRDRIGGTGLQFVEVPDDAPDEVGVLTAGRGTDGSWGAIVRNGSDDFITGVSVAAVDADGDLGSTDSVFPTFLEPGDIGVVVGTADDADPDREAGPASAEVTDSQDMTESLDEDSGPANAGVSVISAAIIDGDDGPEVLVTVENIVDDPVVAPEVGALCFDETGAIVGSLSRDFSDEYDFVEGDGEFTGTIPVGDIPCHAVLAGASTTLYEAPEAPRPTSTVRPRPANTPETKPTATEAAESGAITDDEQAYLDAVVRDTQELGDASSELGDLFSAAGDEEYLVLDADWQAEVESQLDVFTDAYDRAQGLSPSERQAEIHELWLSITSLVVSAADDYRLGIDTLDPALLTSGNEKLNQATALTDDLRDAIAAFRDDPGAASGSTGGSETISGPVAGCEAFATYEDAQAYYADHPEEQPTIDPDADGLACEVYFGRG</sequence>
<feature type="compositionally biased region" description="Low complexity" evidence="1">
    <location>
        <begin position="459"/>
        <end position="474"/>
    </location>
</feature>
<evidence type="ECO:0008006" key="4">
    <source>
        <dbReference type="Google" id="ProtNLM"/>
    </source>
</evidence>
<keyword evidence="2" id="KW-0732">Signal</keyword>
<accession>A0A6J4UXE6</accession>
<proteinExistence type="predicted"/>
<evidence type="ECO:0000256" key="2">
    <source>
        <dbReference type="SAM" id="SignalP"/>
    </source>
</evidence>
<evidence type="ECO:0000313" key="3">
    <source>
        <dbReference type="EMBL" id="CAA9563134.1"/>
    </source>
</evidence>
<organism evidence="3">
    <name type="scientific">uncultured Thermomicrobiales bacterium</name>
    <dbReference type="NCBI Taxonomy" id="1645740"/>
    <lineage>
        <taxon>Bacteria</taxon>
        <taxon>Pseudomonadati</taxon>
        <taxon>Thermomicrobiota</taxon>
        <taxon>Thermomicrobia</taxon>
        <taxon>Thermomicrobiales</taxon>
        <taxon>environmental samples</taxon>
    </lineage>
</organism>
<feature type="compositionally biased region" description="Basic and acidic residues" evidence="1">
    <location>
        <begin position="202"/>
        <end position="213"/>
    </location>
</feature>
<protein>
    <recommendedName>
        <fullName evidence="4">Excalibur calcium-binding domain-containing protein</fullName>
    </recommendedName>
</protein>
<name>A0A6J4UXE6_9BACT</name>
<feature type="region of interest" description="Disordered" evidence="1">
    <location>
        <begin position="319"/>
        <end position="351"/>
    </location>
</feature>
<dbReference type="AlphaFoldDB" id="A0A6J4UXE6"/>
<gene>
    <name evidence="3" type="ORF">AVDCRST_MAG49-2675</name>
</gene>
<feature type="region of interest" description="Disordered" evidence="1">
    <location>
        <begin position="446"/>
        <end position="478"/>
    </location>
</feature>
<feature type="chain" id="PRO_5026682059" description="Excalibur calcium-binding domain-containing protein" evidence="2">
    <location>
        <begin position="21"/>
        <end position="669"/>
    </location>
</feature>